<protein>
    <submittedName>
        <fullName evidence="1">SFRICE_019757</fullName>
    </submittedName>
</protein>
<name>A0A2H1VTI0_SPOFR</name>
<organism evidence="1">
    <name type="scientific">Spodoptera frugiperda</name>
    <name type="common">Fall armyworm</name>
    <dbReference type="NCBI Taxonomy" id="7108"/>
    <lineage>
        <taxon>Eukaryota</taxon>
        <taxon>Metazoa</taxon>
        <taxon>Ecdysozoa</taxon>
        <taxon>Arthropoda</taxon>
        <taxon>Hexapoda</taxon>
        <taxon>Insecta</taxon>
        <taxon>Pterygota</taxon>
        <taxon>Neoptera</taxon>
        <taxon>Endopterygota</taxon>
        <taxon>Lepidoptera</taxon>
        <taxon>Glossata</taxon>
        <taxon>Ditrysia</taxon>
        <taxon>Noctuoidea</taxon>
        <taxon>Noctuidae</taxon>
        <taxon>Amphipyrinae</taxon>
        <taxon>Spodoptera</taxon>
    </lineage>
</organism>
<proteinExistence type="predicted"/>
<reference evidence="1" key="1">
    <citation type="submission" date="2016-07" db="EMBL/GenBank/DDBJ databases">
        <authorList>
            <person name="Bretaudeau A."/>
        </authorList>
    </citation>
    <scope>NUCLEOTIDE SEQUENCE</scope>
    <source>
        <strain evidence="1">Rice</strain>
        <tissue evidence="1">Whole body</tissue>
    </source>
</reference>
<sequence length="141" mass="15706">MGGVNAVGILYLSTIIVVSKRFTITIRLQFISVHYWIFFFEGGNHLMTSPTVGQARRSVRLLLAKKHPVPTLAFRTGIPINPLGSLQLRVAGPLQSSRFLYQNLSLAYWRPKWDYTGPIWAPQNNHCMCPVGGGARGAIIQ</sequence>
<dbReference type="EMBL" id="ODYU01004347">
    <property type="protein sequence ID" value="SOQ44123.1"/>
    <property type="molecule type" value="Genomic_DNA"/>
</dbReference>
<gene>
    <name evidence="1" type="ORF">SFRICE_019757</name>
</gene>
<evidence type="ECO:0000313" key="1">
    <source>
        <dbReference type="EMBL" id="SOQ44123.1"/>
    </source>
</evidence>
<accession>A0A2H1VTI0</accession>
<dbReference type="AlphaFoldDB" id="A0A2H1VTI0"/>